<evidence type="ECO:0008006" key="4">
    <source>
        <dbReference type="Google" id="ProtNLM"/>
    </source>
</evidence>
<reference evidence="2 3" key="1">
    <citation type="submission" date="2018-09" db="EMBL/GenBank/DDBJ databases">
        <title>Phylogeny of the Shewanellaceae, and recommendation for two new genera, Pseudoshewanella and Parashewanella.</title>
        <authorList>
            <person name="Wang G."/>
        </authorList>
    </citation>
    <scope>NUCLEOTIDE SEQUENCE [LARGE SCALE GENOMIC DNA]</scope>
    <source>
        <strain evidence="2 3">C51</strain>
    </source>
</reference>
<protein>
    <recommendedName>
        <fullName evidence="4">DoxX family membrane protein</fullName>
    </recommendedName>
</protein>
<organism evidence="2 3">
    <name type="scientific">Parashewanella curva</name>
    <dbReference type="NCBI Taxonomy" id="2338552"/>
    <lineage>
        <taxon>Bacteria</taxon>
        <taxon>Pseudomonadati</taxon>
        <taxon>Pseudomonadota</taxon>
        <taxon>Gammaproteobacteria</taxon>
        <taxon>Alteromonadales</taxon>
        <taxon>Shewanellaceae</taxon>
        <taxon>Parashewanella</taxon>
    </lineage>
</organism>
<name>A0A3L8PW18_9GAMM</name>
<feature type="transmembrane region" description="Helical" evidence="1">
    <location>
        <begin position="53"/>
        <end position="70"/>
    </location>
</feature>
<proteinExistence type="predicted"/>
<dbReference type="RefSeq" id="WP_121839021.1">
    <property type="nucleotide sequence ID" value="NZ_ML014778.1"/>
</dbReference>
<accession>A0A3L8PW18</accession>
<dbReference type="Proteomes" id="UP000281474">
    <property type="component" value="Unassembled WGS sequence"/>
</dbReference>
<comment type="caution">
    <text evidence="2">The sequence shown here is derived from an EMBL/GenBank/DDBJ whole genome shotgun (WGS) entry which is preliminary data.</text>
</comment>
<feature type="transmembrane region" description="Helical" evidence="1">
    <location>
        <begin position="148"/>
        <end position="169"/>
    </location>
</feature>
<keyword evidence="1" id="KW-0812">Transmembrane</keyword>
<evidence type="ECO:0000313" key="2">
    <source>
        <dbReference type="EMBL" id="RLV59637.1"/>
    </source>
</evidence>
<keyword evidence="1" id="KW-1133">Transmembrane helix</keyword>
<dbReference type="AlphaFoldDB" id="A0A3L8PW18"/>
<dbReference type="EMBL" id="QZEI01000029">
    <property type="protein sequence ID" value="RLV59637.1"/>
    <property type="molecule type" value="Genomic_DNA"/>
</dbReference>
<feature type="transmembrane region" description="Helical" evidence="1">
    <location>
        <begin position="12"/>
        <end position="33"/>
    </location>
</feature>
<keyword evidence="1" id="KW-0472">Membrane</keyword>
<evidence type="ECO:0000313" key="3">
    <source>
        <dbReference type="Proteomes" id="UP000281474"/>
    </source>
</evidence>
<dbReference type="OrthoDB" id="940265at2"/>
<evidence type="ECO:0000256" key="1">
    <source>
        <dbReference type="SAM" id="Phobius"/>
    </source>
</evidence>
<keyword evidence="3" id="KW-1185">Reference proteome</keyword>
<sequence>MRQNSTEKLATIFAVILGIIYFTAGISKFFHWFPHIIGPIWLIDALAKYNLALFGYFIALSQTIVGALLLTYRFRLIGALMLLPMHLCILIIPISLGWQGTPYVNAVLLSMLMLVIYADKNKLSGLVRSSENETTEVPFIRNFAFKSYSISFIAVTALAVLLKYGHLLFA</sequence>
<feature type="transmembrane region" description="Helical" evidence="1">
    <location>
        <begin position="77"/>
        <end position="96"/>
    </location>
</feature>
<gene>
    <name evidence="2" type="ORF">D5018_10805</name>
</gene>